<evidence type="ECO:0000256" key="3">
    <source>
        <dbReference type="ARBA" id="ARBA00023295"/>
    </source>
</evidence>
<dbReference type="EMBL" id="ABVR01000028">
    <property type="protein sequence ID" value="EEG91549.1"/>
    <property type="molecule type" value="Genomic_DNA"/>
</dbReference>
<evidence type="ECO:0000259" key="7">
    <source>
        <dbReference type="Pfam" id="PF21365"/>
    </source>
</evidence>
<dbReference type="EC" id="3.2.1.-" evidence="8"/>
<evidence type="ECO:0000256" key="1">
    <source>
        <dbReference type="ARBA" id="ARBA00007806"/>
    </source>
</evidence>
<dbReference type="InterPro" id="IPR030458">
    <property type="entry name" value="Glyco_hydro_31_AS"/>
</dbReference>
<dbReference type="GO" id="GO:0005975">
    <property type="term" value="P:carbohydrate metabolic process"/>
    <property type="evidence" value="ECO:0007669"/>
    <property type="project" value="InterPro"/>
</dbReference>
<dbReference type="InterPro" id="IPR017853">
    <property type="entry name" value="GH"/>
</dbReference>
<feature type="domain" description="Glycosyl hydrolase family 31 C-terminal" evidence="7">
    <location>
        <begin position="525"/>
        <end position="613"/>
    </location>
</feature>
<dbReference type="SUPFAM" id="SSF51011">
    <property type="entry name" value="Glycosyl hydrolase domain"/>
    <property type="match status" value="1"/>
</dbReference>
<keyword evidence="2 4" id="KW-0378">Hydrolase</keyword>
<sequence>MIRKYRYGTPFDTEALTEKIETTKGVLPYGEISQEEGFVFTYIMDEDDIVYGLGEANRGINKRGYCYISNCTDDPVHTEDKRSLYGAHNFIVVSGKRTFGLFFDYPSKLTFDIGYDREDTLKVSCENADLDIYVLEGENAYDIVKQFRHVIGRSYIPPKFAFGFGQSRWGYTTKEDFRTVAKGYRENHIPIDMIYMDIDYMQSFKDFTVSEENFPDFPEFVQEMNDQSIRLIPIIDAGVKVEPGYEIYEEGVKNNYFCKREDGSDFVAAVWPGDTHFPDMLNPEARKWFGDKYRFLIEQGIEGFWNDMNEPAIFYSSEGLAEAKELAGEFAKDTEGKIHSWEMQDKMLSIANNPEDYKRFYHNVDGKKIRHDKVHNLFGYNMTRAAGEAFERIDPEKRFLMFSRSSYIGMHRYGGIWTGDNKSWWSHILLNLKMLPSLNMCGFLYTGADLGGFGADTTRELLLRFLALGVFTPLMRNHSATGTREQECYQFENIEDFRAVINTRYRLVPYLYSEYMKAVLSDDMYFKPLGFVYPDDKRAIRVEDQLMLGNEIMIAPVYEQNARGRYVYLPEEMKFVKFLPDGSISEEILAKGIHYVDVASNEVPLFIRNGKCIPVAEAAECVKDIDTEHLQLIGYENSSYTMYEDDGIRKDYDKKRITEYSQINV</sequence>
<dbReference type="Pfam" id="PF21365">
    <property type="entry name" value="Glyco_hydro_31_3rd"/>
    <property type="match status" value="1"/>
</dbReference>
<dbReference type="SUPFAM" id="SSF74650">
    <property type="entry name" value="Galactose mutarotase-like"/>
    <property type="match status" value="1"/>
</dbReference>
<dbReference type="PROSITE" id="PS00129">
    <property type="entry name" value="GLYCOSYL_HYDROL_F31_1"/>
    <property type="match status" value="1"/>
</dbReference>
<reference evidence="8 9" key="2">
    <citation type="submission" date="2009-03" db="EMBL/GenBank/DDBJ databases">
        <title>Draft genome sequence of Coprococcus comes (ATCC 27758).</title>
        <authorList>
            <person name="Sudarsanam P."/>
            <person name="Ley R."/>
            <person name="Guruge J."/>
            <person name="Turnbaugh P.J."/>
            <person name="Mahowald M."/>
            <person name="Liep D."/>
            <person name="Gordon J."/>
        </authorList>
    </citation>
    <scope>NUCLEOTIDE SEQUENCE [LARGE SCALE GENOMIC DNA]</scope>
    <source>
        <strain evidence="8 9">ATCC 27758</strain>
    </source>
</reference>
<dbReference type="Gene3D" id="2.60.40.1760">
    <property type="entry name" value="glycosyl hydrolase (family 31)"/>
    <property type="match status" value="1"/>
</dbReference>
<protein>
    <submittedName>
        <fullName evidence="8">Glycosyl hydrolase, family 31</fullName>
        <ecNumber evidence="8">3.2.1.-</ecNumber>
    </submittedName>
</protein>
<dbReference type="GO" id="GO:0030246">
    <property type="term" value="F:carbohydrate binding"/>
    <property type="evidence" value="ECO:0007669"/>
    <property type="project" value="InterPro"/>
</dbReference>
<proteinExistence type="inferred from homology"/>
<dbReference type="InterPro" id="IPR025887">
    <property type="entry name" value="Glyco_hydro_31_N_dom"/>
</dbReference>
<evidence type="ECO:0000256" key="2">
    <source>
        <dbReference type="ARBA" id="ARBA00022801"/>
    </source>
</evidence>
<dbReference type="Gene3D" id="3.20.20.80">
    <property type="entry name" value="Glycosidases"/>
    <property type="match status" value="1"/>
</dbReference>
<evidence type="ECO:0000313" key="9">
    <source>
        <dbReference type="Proteomes" id="UP000003793"/>
    </source>
</evidence>
<dbReference type="Proteomes" id="UP000003793">
    <property type="component" value="Unassembled WGS sequence"/>
</dbReference>
<dbReference type="GO" id="GO:0004553">
    <property type="term" value="F:hydrolase activity, hydrolyzing O-glycosyl compounds"/>
    <property type="evidence" value="ECO:0007669"/>
    <property type="project" value="InterPro"/>
</dbReference>
<keyword evidence="3 4" id="KW-0326">Glycosidase</keyword>
<dbReference type="Pfam" id="PF01055">
    <property type="entry name" value="Glyco_hydro_31_2nd"/>
    <property type="match status" value="1"/>
</dbReference>
<evidence type="ECO:0000259" key="5">
    <source>
        <dbReference type="Pfam" id="PF01055"/>
    </source>
</evidence>
<evidence type="ECO:0000256" key="4">
    <source>
        <dbReference type="RuleBase" id="RU361185"/>
    </source>
</evidence>
<feature type="domain" description="Glycoside hydrolase family 31 N-terminal" evidence="6">
    <location>
        <begin position="41"/>
        <end position="112"/>
    </location>
</feature>
<name>C0B4U6_9FIRM</name>
<reference evidence="8 9" key="1">
    <citation type="submission" date="2009-02" db="EMBL/GenBank/DDBJ databases">
        <authorList>
            <person name="Fulton L."/>
            <person name="Clifton S."/>
            <person name="Fulton B."/>
            <person name="Xu J."/>
            <person name="Minx P."/>
            <person name="Pepin K.H."/>
            <person name="Johnson M."/>
            <person name="Bhonagiri V."/>
            <person name="Nash W.E."/>
            <person name="Mardis E.R."/>
            <person name="Wilson R.K."/>
        </authorList>
    </citation>
    <scope>NUCLEOTIDE SEQUENCE [LARGE SCALE GENOMIC DNA]</scope>
    <source>
        <strain evidence="8 9">ATCC 27758</strain>
    </source>
</reference>
<evidence type="ECO:0000259" key="6">
    <source>
        <dbReference type="Pfam" id="PF13802"/>
    </source>
</evidence>
<dbReference type="AlphaFoldDB" id="C0B4U6"/>
<dbReference type="PANTHER" id="PTHR22762">
    <property type="entry name" value="ALPHA-GLUCOSIDASE"/>
    <property type="match status" value="1"/>
</dbReference>
<dbReference type="PANTHER" id="PTHR22762:SF166">
    <property type="entry name" value="ALPHA-GLUCOSIDASE"/>
    <property type="match status" value="1"/>
</dbReference>
<comment type="similarity">
    <text evidence="1 4">Belongs to the glycosyl hydrolase 31 family.</text>
</comment>
<dbReference type="CDD" id="cd06604">
    <property type="entry name" value="GH31_glucosidase_II_MalA"/>
    <property type="match status" value="1"/>
</dbReference>
<dbReference type="HOGENOM" id="CLU_000631_7_2_9"/>
<evidence type="ECO:0000313" key="8">
    <source>
        <dbReference type="EMBL" id="EEG91549.1"/>
    </source>
</evidence>
<dbReference type="Gene3D" id="2.60.40.4040">
    <property type="match status" value="1"/>
</dbReference>
<accession>C0B4U6</accession>
<feature type="domain" description="Glycoside hydrolase family 31 TIM barrel" evidence="5">
    <location>
        <begin position="155"/>
        <end position="513"/>
    </location>
</feature>
<dbReference type="Pfam" id="PF13802">
    <property type="entry name" value="Gal_mutarotas_2"/>
    <property type="match status" value="1"/>
</dbReference>
<dbReference type="CDD" id="cd14752">
    <property type="entry name" value="GH31_N"/>
    <property type="match status" value="1"/>
</dbReference>
<comment type="caution">
    <text evidence="8">The sequence shown here is derived from an EMBL/GenBank/DDBJ whole genome shotgun (WGS) entry which is preliminary data.</text>
</comment>
<dbReference type="InterPro" id="IPR048395">
    <property type="entry name" value="Glyco_hydro_31_C"/>
</dbReference>
<dbReference type="InterPro" id="IPR011013">
    <property type="entry name" value="Gal_mutarotase_sf_dom"/>
</dbReference>
<organism evidence="8 9">
    <name type="scientific">Coprococcus comes ATCC 27758</name>
    <dbReference type="NCBI Taxonomy" id="470146"/>
    <lineage>
        <taxon>Bacteria</taxon>
        <taxon>Bacillati</taxon>
        <taxon>Bacillota</taxon>
        <taxon>Clostridia</taxon>
        <taxon>Lachnospirales</taxon>
        <taxon>Lachnospiraceae</taxon>
        <taxon>Coprococcus</taxon>
    </lineage>
</organism>
<gene>
    <name evidence="8" type="ORF">COPCOM_00163</name>
</gene>
<dbReference type="InterPro" id="IPR000322">
    <property type="entry name" value="Glyco_hydro_31_TIM"/>
</dbReference>
<dbReference type="SUPFAM" id="SSF51445">
    <property type="entry name" value="(Trans)glycosidases"/>
    <property type="match status" value="1"/>
</dbReference>